<name>A0ABQ0DGG1_9EUKA</name>
<reference evidence="6 7" key="1">
    <citation type="journal article" date="2019" name="PLoS Negl. Trop. Dis.">
        <title>Whole genome sequencing of Entamoeba nuttalli reveals mammalian host-related molecular signatures and a novel octapeptide-repeat surface protein.</title>
        <authorList>
            <person name="Tanaka M."/>
            <person name="Makiuchi T."/>
            <person name="Komiyama T."/>
            <person name="Shiina T."/>
            <person name="Osaki K."/>
            <person name="Tachibana H."/>
        </authorList>
    </citation>
    <scope>NUCLEOTIDE SEQUENCE [LARGE SCALE GENOMIC DNA]</scope>
    <source>
        <strain evidence="6 7">P19-061405</strain>
    </source>
</reference>
<dbReference type="InterPro" id="IPR039421">
    <property type="entry name" value="Type_1_exporter"/>
</dbReference>
<keyword evidence="3" id="KW-1133">Transmembrane helix</keyword>
<dbReference type="PROSITE" id="PS50929">
    <property type="entry name" value="ABC_TM1F"/>
    <property type="match status" value="1"/>
</dbReference>
<evidence type="ECO:0000256" key="2">
    <source>
        <dbReference type="ARBA" id="ARBA00022692"/>
    </source>
</evidence>
<evidence type="ECO:0000256" key="1">
    <source>
        <dbReference type="ARBA" id="ARBA00004141"/>
    </source>
</evidence>
<dbReference type="Gene3D" id="1.20.1560.10">
    <property type="entry name" value="ABC transporter type 1, transmembrane domain"/>
    <property type="match status" value="1"/>
</dbReference>
<keyword evidence="7" id="KW-1185">Reference proteome</keyword>
<evidence type="ECO:0000313" key="7">
    <source>
        <dbReference type="Proteomes" id="UP001628156"/>
    </source>
</evidence>
<dbReference type="InterPro" id="IPR011527">
    <property type="entry name" value="ABC1_TM_dom"/>
</dbReference>
<dbReference type="Pfam" id="PF00005">
    <property type="entry name" value="ABC_tran"/>
    <property type="match status" value="1"/>
</dbReference>
<dbReference type="Proteomes" id="UP001628156">
    <property type="component" value="Unassembled WGS sequence"/>
</dbReference>
<dbReference type="Pfam" id="PF00664">
    <property type="entry name" value="ABC_membrane"/>
    <property type="match status" value="1"/>
</dbReference>
<dbReference type="InterPro" id="IPR003439">
    <property type="entry name" value="ABC_transporter-like_ATP-bd"/>
</dbReference>
<dbReference type="InterPro" id="IPR036640">
    <property type="entry name" value="ABC1_TM_sf"/>
</dbReference>
<evidence type="ECO:0000259" key="5">
    <source>
        <dbReference type="PROSITE" id="PS50929"/>
    </source>
</evidence>
<dbReference type="PANTHER" id="PTHR24221:SF503">
    <property type="entry name" value="MITOCHONDRIAL POTASSIUM CHANNEL ATP-BINDING SUBUNIT"/>
    <property type="match status" value="1"/>
</dbReference>
<dbReference type="SUPFAM" id="SSF90123">
    <property type="entry name" value="ABC transporter transmembrane region"/>
    <property type="match status" value="1"/>
</dbReference>
<feature type="domain" description="ABC transmembrane type-1" evidence="5">
    <location>
        <begin position="1"/>
        <end position="124"/>
    </location>
</feature>
<comment type="subcellular location">
    <subcellularLocation>
        <location evidence="1">Membrane</location>
        <topology evidence="1">Multi-pass membrane protein</topology>
    </subcellularLocation>
</comment>
<comment type="caution">
    <text evidence="6">The sequence shown here is derived from an EMBL/GenBank/DDBJ whole genome shotgun (WGS) entry which is preliminary data.</text>
</comment>
<accession>A0ABQ0DGG1</accession>
<dbReference type="InterPro" id="IPR027417">
    <property type="entry name" value="P-loop_NTPase"/>
</dbReference>
<evidence type="ECO:0000313" key="6">
    <source>
        <dbReference type="EMBL" id="GAB1221946.1"/>
    </source>
</evidence>
<dbReference type="PANTHER" id="PTHR24221">
    <property type="entry name" value="ATP-BINDING CASSETTE SUB-FAMILY B"/>
    <property type="match status" value="1"/>
</dbReference>
<organism evidence="6 7">
    <name type="scientific">Entamoeba nuttalli</name>
    <dbReference type="NCBI Taxonomy" id="412467"/>
    <lineage>
        <taxon>Eukaryota</taxon>
        <taxon>Amoebozoa</taxon>
        <taxon>Evosea</taxon>
        <taxon>Archamoebae</taxon>
        <taxon>Mastigamoebida</taxon>
        <taxon>Entamoebidae</taxon>
        <taxon>Entamoeba</taxon>
    </lineage>
</organism>
<dbReference type="EMBL" id="BAAFRS010000086">
    <property type="protein sequence ID" value="GAB1221946.1"/>
    <property type="molecule type" value="Genomic_DNA"/>
</dbReference>
<proteinExistence type="predicted"/>
<protein>
    <recommendedName>
        <fullName evidence="5">ABC transmembrane type-1 domain-containing protein</fullName>
    </recommendedName>
</protein>
<gene>
    <name evidence="6" type="ORF">ENUP19_0086G0020</name>
</gene>
<keyword evidence="2" id="KW-0812">Transmembrane</keyword>
<evidence type="ECO:0000256" key="4">
    <source>
        <dbReference type="ARBA" id="ARBA00023136"/>
    </source>
</evidence>
<keyword evidence="4" id="KW-0472">Membrane</keyword>
<sequence length="259" mass="28802">MRTFSLFVVSQREGIRPRRLYFKSLLRQDSTWYDFQESGESTSRIAANIKNYQDGIGPKFGMIFQIISMGITGYVIGFTNIKLFHFILVFTIFQIIGMKYETKALNVFGAAGAIAEEKIGNIRTKGETVALVGASGCGKSTTIQLAQRVYDPVGGRVTLDGKDIRELNIKWLRNQIGIRNIMLGAKEGTTPSEEEMIECAKMANAHDFISKLAEGYDTIIGEKGALLTRVKKQKIAIARALIRNPSILLFDETTSTLDT</sequence>
<dbReference type="SUPFAM" id="SSF52540">
    <property type="entry name" value="P-loop containing nucleoside triphosphate hydrolases"/>
    <property type="match status" value="1"/>
</dbReference>
<evidence type="ECO:0000256" key="3">
    <source>
        <dbReference type="ARBA" id="ARBA00022989"/>
    </source>
</evidence>
<dbReference type="Gene3D" id="3.40.50.300">
    <property type="entry name" value="P-loop containing nucleotide triphosphate hydrolases"/>
    <property type="match status" value="1"/>
</dbReference>